<sequence length="71" mass="8350">MSLVSRYSRQLWSSLRSKEFRQYLMRYSHLIEAHFDVIFSPAAYFCDAVYPARISGVRWLTGDFPSPPSRT</sequence>
<name>A0AA35TBJ1_GEOBA</name>
<proteinExistence type="predicted"/>
<organism evidence="1 2">
    <name type="scientific">Geodia barretti</name>
    <name type="common">Barrett's horny sponge</name>
    <dbReference type="NCBI Taxonomy" id="519541"/>
    <lineage>
        <taxon>Eukaryota</taxon>
        <taxon>Metazoa</taxon>
        <taxon>Porifera</taxon>
        <taxon>Demospongiae</taxon>
        <taxon>Heteroscleromorpha</taxon>
        <taxon>Tetractinellida</taxon>
        <taxon>Astrophorina</taxon>
        <taxon>Geodiidae</taxon>
        <taxon>Geodia</taxon>
    </lineage>
</organism>
<dbReference type="Proteomes" id="UP001174909">
    <property type="component" value="Unassembled WGS sequence"/>
</dbReference>
<reference evidence="1" key="1">
    <citation type="submission" date="2023-03" db="EMBL/GenBank/DDBJ databases">
        <authorList>
            <person name="Steffen K."/>
            <person name="Cardenas P."/>
        </authorList>
    </citation>
    <scope>NUCLEOTIDE SEQUENCE</scope>
</reference>
<protein>
    <submittedName>
        <fullName evidence="1">Uncharacterized protein</fullName>
    </submittedName>
</protein>
<comment type="caution">
    <text evidence="1">The sequence shown here is derived from an EMBL/GenBank/DDBJ whole genome shotgun (WGS) entry which is preliminary data.</text>
</comment>
<evidence type="ECO:0000313" key="1">
    <source>
        <dbReference type="EMBL" id="CAI8045285.1"/>
    </source>
</evidence>
<dbReference type="EMBL" id="CASHTH010003463">
    <property type="protein sequence ID" value="CAI8045285.1"/>
    <property type="molecule type" value="Genomic_DNA"/>
</dbReference>
<dbReference type="AlphaFoldDB" id="A0AA35TBJ1"/>
<evidence type="ECO:0000313" key="2">
    <source>
        <dbReference type="Proteomes" id="UP001174909"/>
    </source>
</evidence>
<accession>A0AA35TBJ1</accession>
<keyword evidence="2" id="KW-1185">Reference proteome</keyword>
<gene>
    <name evidence="1" type="ORF">GBAR_LOCUS25062</name>
</gene>